<dbReference type="Proteomes" id="UP000322976">
    <property type="component" value="Unassembled WGS sequence"/>
</dbReference>
<name>A0A5D8QF73_9THEO</name>
<dbReference type="InterPro" id="IPR010119">
    <property type="entry name" value="Gluconeogen_factor"/>
</dbReference>
<dbReference type="NCBIfam" id="TIGR01826">
    <property type="entry name" value="CofD_related"/>
    <property type="match status" value="1"/>
</dbReference>
<accession>A0A5D8QF73</accession>
<protein>
    <recommendedName>
        <fullName evidence="2">Putative gluconeogenesis factor</fullName>
    </recommendedName>
</protein>
<proteinExistence type="inferred from homology"/>
<dbReference type="PANTHER" id="PTHR30135:SF3">
    <property type="entry name" value="GLUCONEOGENESIS FACTOR-RELATED"/>
    <property type="match status" value="1"/>
</dbReference>
<comment type="caution">
    <text evidence="4">The sequence shown here is derived from an EMBL/GenBank/DDBJ whole genome shotgun (WGS) entry which is preliminary data.</text>
</comment>
<dbReference type="Pfam" id="PF01933">
    <property type="entry name" value="CofD"/>
    <property type="match status" value="1"/>
</dbReference>
<keyword evidence="3" id="KW-0812">Transmembrane</keyword>
<dbReference type="CDD" id="cd07187">
    <property type="entry name" value="YvcK_like"/>
    <property type="match status" value="1"/>
</dbReference>
<evidence type="ECO:0000313" key="4">
    <source>
        <dbReference type="EMBL" id="TZE83225.1"/>
    </source>
</evidence>
<sequence>MDGHMLIIGAVIVTIVFAVMYIDIRYYENLKSLVHHNGIFKYHILQRGPKIVVIGGGSGLSTLLRGLKEYTSNLVAVVTVADDGGGSGIIREEMGMLPPGDIRNCILALANTEPEMDKLLNYRFKDGSLKGQSFGNLFLVAINDITGSFEKGIEKMSEVLSIAGRVLPVTLEDVRLVAELSNGAVVEGESKIPVISHNTGVSIKSVYLKPKDPPAYEKVLDAIGEADAVIIGPGSLYTSILPNFCVAGVSKAVNESGAVKIYISNIMTQPGETEGYDLLDHYDAIKRLGGVDNIDYIIANNGTVSAEIENKYREDGAELVKEIKKIPPGPEVIYDDFIKLKKDYIRHDEKKLAYRIMEVVLNTRLKKDHSRVFDYFYIKSLLISKRPQ</sequence>
<gene>
    <name evidence="4" type="ORF">FWJ32_01895</name>
</gene>
<keyword evidence="1 2" id="KW-0963">Cytoplasm</keyword>
<evidence type="ECO:0000313" key="5">
    <source>
        <dbReference type="Proteomes" id="UP000322976"/>
    </source>
</evidence>
<comment type="function">
    <text evidence="2">Required for morphogenesis under gluconeogenic growth conditions.</text>
</comment>
<comment type="similarity">
    <text evidence="2">Belongs to the gluconeogenesis factor family.</text>
</comment>
<dbReference type="PANTHER" id="PTHR30135">
    <property type="entry name" value="UNCHARACTERIZED PROTEIN YVCK-RELATED"/>
    <property type="match status" value="1"/>
</dbReference>
<dbReference type="GO" id="GO:0005737">
    <property type="term" value="C:cytoplasm"/>
    <property type="evidence" value="ECO:0007669"/>
    <property type="project" value="UniProtKB-SubCell"/>
</dbReference>
<dbReference type="InterPro" id="IPR038136">
    <property type="entry name" value="CofD-like_dom_sf"/>
</dbReference>
<dbReference type="EMBL" id="VTPS01000002">
    <property type="protein sequence ID" value="TZE83225.1"/>
    <property type="molecule type" value="Genomic_DNA"/>
</dbReference>
<reference evidence="4 5" key="1">
    <citation type="submission" date="2019-08" db="EMBL/GenBank/DDBJ databases">
        <title>Calorimonas adulescens gen. nov., sp. nov., an anaerobic thermophilic bacterium from Sakhalin hot spring.</title>
        <authorList>
            <person name="Khomyakova M.A."/>
            <person name="Merkel A.Y."/>
            <person name="Novikov A."/>
            <person name="Bonch-Osmolovskaya E.A."/>
            <person name="Slobodkin A.I."/>
        </authorList>
    </citation>
    <scope>NUCLEOTIDE SEQUENCE [LARGE SCALE GENOMIC DNA]</scope>
    <source>
        <strain evidence="4 5">A05MB</strain>
    </source>
</reference>
<dbReference type="GO" id="GO:0043743">
    <property type="term" value="F:LPPG:FO 2-phospho-L-lactate transferase activity"/>
    <property type="evidence" value="ECO:0007669"/>
    <property type="project" value="InterPro"/>
</dbReference>
<evidence type="ECO:0000256" key="2">
    <source>
        <dbReference type="HAMAP-Rule" id="MF_00973"/>
    </source>
</evidence>
<feature type="transmembrane region" description="Helical" evidence="3">
    <location>
        <begin position="6"/>
        <end position="24"/>
    </location>
</feature>
<evidence type="ECO:0000256" key="3">
    <source>
        <dbReference type="SAM" id="Phobius"/>
    </source>
</evidence>
<dbReference type="InterPro" id="IPR002882">
    <property type="entry name" value="CofD"/>
</dbReference>
<evidence type="ECO:0000256" key="1">
    <source>
        <dbReference type="ARBA" id="ARBA00022490"/>
    </source>
</evidence>
<dbReference type="GO" id="GO:0008360">
    <property type="term" value="P:regulation of cell shape"/>
    <property type="evidence" value="ECO:0007669"/>
    <property type="project" value="UniProtKB-UniRule"/>
</dbReference>
<dbReference type="Gene3D" id="3.40.50.10680">
    <property type="entry name" value="CofD-like domains"/>
    <property type="match status" value="1"/>
</dbReference>
<dbReference type="AlphaFoldDB" id="A0A5D8QF73"/>
<dbReference type="SUPFAM" id="SSF142338">
    <property type="entry name" value="CofD-like"/>
    <property type="match status" value="1"/>
</dbReference>
<organism evidence="4 5">
    <name type="scientific">Calorimonas adulescens</name>
    <dbReference type="NCBI Taxonomy" id="2606906"/>
    <lineage>
        <taxon>Bacteria</taxon>
        <taxon>Bacillati</taxon>
        <taxon>Bacillota</taxon>
        <taxon>Clostridia</taxon>
        <taxon>Thermoanaerobacterales</taxon>
        <taxon>Thermoanaerobacteraceae</taxon>
        <taxon>Calorimonas</taxon>
    </lineage>
</organism>
<keyword evidence="5" id="KW-1185">Reference proteome</keyword>
<dbReference type="HAMAP" id="MF_00973">
    <property type="entry name" value="Gluconeogen_factor"/>
    <property type="match status" value="1"/>
</dbReference>
<keyword evidence="3" id="KW-0472">Membrane</keyword>
<comment type="subcellular location">
    <subcellularLocation>
        <location evidence="2">Cytoplasm</location>
    </subcellularLocation>
</comment>
<keyword evidence="3" id="KW-1133">Transmembrane helix</keyword>